<sequence>MPRELEKQRLNCIMAYGKDLPEHYKDDFGSATSRISRIGLSRSRALKAGRLPFLTADLTDDDMAFSPKERFTECECPSTFHHNY</sequence>
<evidence type="ECO:0000313" key="1">
    <source>
        <dbReference type="EMBL" id="VEL35124.1"/>
    </source>
</evidence>
<protein>
    <submittedName>
        <fullName evidence="1">Uncharacterized protein</fullName>
    </submittedName>
</protein>
<name>A0A448XF84_9PLAT</name>
<reference evidence="1" key="1">
    <citation type="submission" date="2018-11" db="EMBL/GenBank/DDBJ databases">
        <authorList>
            <consortium name="Pathogen Informatics"/>
        </authorList>
    </citation>
    <scope>NUCLEOTIDE SEQUENCE</scope>
</reference>
<comment type="caution">
    <text evidence="1">The sequence shown here is derived from an EMBL/GenBank/DDBJ whole genome shotgun (WGS) entry which is preliminary data.</text>
</comment>
<accession>A0A448XF84</accession>
<keyword evidence="2" id="KW-1185">Reference proteome</keyword>
<dbReference type="EMBL" id="CAAALY010249139">
    <property type="protein sequence ID" value="VEL35124.1"/>
    <property type="molecule type" value="Genomic_DNA"/>
</dbReference>
<dbReference type="AlphaFoldDB" id="A0A448XF84"/>
<proteinExistence type="predicted"/>
<organism evidence="1 2">
    <name type="scientific">Protopolystoma xenopodis</name>
    <dbReference type="NCBI Taxonomy" id="117903"/>
    <lineage>
        <taxon>Eukaryota</taxon>
        <taxon>Metazoa</taxon>
        <taxon>Spiralia</taxon>
        <taxon>Lophotrochozoa</taxon>
        <taxon>Platyhelminthes</taxon>
        <taxon>Monogenea</taxon>
        <taxon>Polyopisthocotylea</taxon>
        <taxon>Polystomatidea</taxon>
        <taxon>Polystomatidae</taxon>
        <taxon>Protopolystoma</taxon>
    </lineage>
</organism>
<dbReference type="Proteomes" id="UP000784294">
    <property type="component" value="Unassembled WGS sequence"/>
</dbReference>
<gene>
    <name evidence="1" type="ORF">PXEA_LOCUS28564</name>
</gene>
<evidence type="ECO:0000313" key="2">
    <source>
        <dbReference type="Proteomes" id="UP000784294"/>
    </source>
</evidence>